<feature type="transmembrane region" description="Helical" evidence="3">
    <location>
        <begin position="166"/>
        <end position="186"/>
    </location>
</feature>
<feature type="transmembrane region" description="Helical" evidence="3">
    <location>
        <begin position="198"/>
        <end position="218"/>
    </location>
</feature>
<protein>
    <submittedName>
        <fullName evidence="5">LANO_0H05974g1_1</fullName>
    </submittedName>
</protein>
<dbReference type="InterPro" id="IPR011701">
    <property type="entry name" value="MFS"/>
</dbReference>
<feature type="transmembrane region" description="Helical" evidence="3">
    <location>
        <begin position="406"/>
        <end position="427"/>
    </location>
</feature>
<sequence length="471" mass="50944">MLNEQRFASRVVPLFSGSNKRLQSERVVNGQANNSVDSSNTDGAENVTEDLTEGLTESDNATNISPLQGYLIVLSGFIANFIIFGIAFTFGVFQDYYLSPSGPLYGKPVSAVTAIGSLATGTTYLFTIANRLITRYMSIKNSMILGSFVMSLGLICASFAQQTWQFLLSQGVMFGVGGSMIYLSPVTHAPPYFSAHRGIAMGLLFSGTGFGGLALAPLTRYLISKVGWQWALRIFGFVSLICITPTSFLVRPHPTSLASQLSRLPKEGNVSLKFATSKIFILHMFGAGLQSGGYLIPGFFMSTYSKSLGFTTSQGTMFIGVNNAVNACSKVAVGYFADKVGRLNMLVVCSFFSTVTVLALWLVPTRGTFISFVILYGVASGPMISLIPTCMVELFGVQNYQASSGFLYFSRGVGTFLGSPIAGTLIKGNPNSCGSYRNAICYNGIMFFADFICLTYIRLLEASKHKWKLKQ</sequence>
<dbReference type="InterPro" id="IPR050327">
    <property type="entry name" value="Proton-linked_MCT"/>
</dbReference>
<dbReference type="InterPro" id="IPR036259">
    <property type="entry name" value="MFS_trans_sf"/>
</dbReference>
<keyword evidence="3" id="KW-0812">Transmembrane</keyword>
<dbReference type="Pfam" id="PF07690">
    <property type="entry name" value="MFS_1"/>
    <property type="match status" value="1"/>
</dbReference>
<organism evidence="5 6">
    <name type="scientific">Lachancea nothofagi CBS 11611</name>
    <dbReference type="NCBI Taxonomy" id="1266666"/>
    <lineage>
        <taxon>Eukaryota</taxon>
        <taxon>Fungi</taxon>
        <taxon>Dikarya</taxon>
        <taxon>Ascomycota</taxon>
        <taxon>Saccharomycotina</taxon>
        <taxon>Saccharomycetes</taxon>
        <taxon>Saccharomycetales</taxon>
        <taxon>Saccharomycetaceae</taxon>
        <taxon>Lachancea</taxon>
    </lineage>
</organism>
<dbReference type="AlphaFoldDB" id="A0A1G4KLL6"/>
<dbReference type="OrthoDB" id="4036247at2759"/>
<dbReference type="PANTHER" id="PTHR11360">
    <property type="entry name" value="MONOCARBOXYLATE TRANSPORTER"/>
    <property type="match status" value="1"/>
</dbReference>
<keyword evidence="3" id="KW-1133">Transmembrane helix</keyword>
<feature type="domain" description="Major facilitator superfamily (MFS) profile" evidence="4">
    <location>
        <begin position="68"/>
        <end position="467"/>
    </location>
</feature>
<comment type="subcellular location">
    <subcellularLocation>
        <location evidence="1">Membrane</location>
        <topology evidence="1">Multi-pass membrane protein</topology>
    </subcellularLocation>
</comment>
<dbReference type="PROSITE" id="PS50850">
    <property type="entry name" value="MFS"/>
    <property type="match status" value="1"/>
</dbReference>
<name>A0A1G4KLL6_9SACH</name>
<proteinExistence type="inferred from homology"/>
<accession>A0A1G4KLL6</accession>
<dbReference type="InterPro" id="IPR020846">
    <property type="entry name" value="MFS_dom"/>
</dbReference>
<evidence type="ECO:0000256" key="1">
    <source>
        <dbReference type="ARBA" id="ARBA00004141"/>
    </source>
</evidence>
<dbReference type="GO" id="GO:0022857">
    <property type="term" value="F:transmembrane transporter activity"/>
    <property type="evidence" value="ECO:0007669"/>
    <property type="project" value="InterPro"/>
</dbReference>
<evidence type="ECO:0000313" key="5">
    <source>
        <dbReference type="EMBL" id="SCV05369.1"/>
    </source>
</evidence>
<evidence type="ECO:0000259" key="4">
    <source>
        <dbReference type="PROSITE" id="PS50850"/>
    </source>
</evidence>
<reference evidence="6" key="1">
    <citation type="submission" date="2016-03" db="EMBL/GenBank/DDBJ databases">
        <authorList>
            <person name="Devillers Hugo."/>
        </authorList>
    </citation>
    <scope>NUCLEOTIDE SEQUENCE [LARGE SCALE GENOMIC DNA]</scope>
</reference>
<evidence type="ECO:0000256" key="3">
    <source>
        <dbReference type="SAM" id="Phobius"/>
    </source>
</evidence>
<feature type="transmembrane region" description="Helical" evidence="3">
    <location>
        <begin position="343"/>
        <end position="363"/>
    </location>
</feature>
<feature type="transmembrane region" description="Helical" evidence="3">
    <location>
        <begin position="141"/>
        <end position="160"/>
    </location>
</feature>
<gene>
    <name evidence="5" type="ORF">LANO_0H05974G</name>
</gene>
<keyword evidence="3" id="KW-0472">Membrane</keyword>
<feature type="transmembrane region" description="Helical" evidence="3">
    <location>
        <begin position="70"/>
        <end position="93"/>
    </location>
</feature>
<feature type="transmembrane region" description="Helical" evidence="3">
    <location>
        <begin position="270"/>
        <end position="296"/>
    </location>
</feature>
<feature type="transmembrane region" description="Helical" evidence="3">
    <location>
        <begin position="230"/>
        <end position="250"/>
    </location>
</feature>
<evidence type="ECO:0000313" key="6">
    <source>
        <dbReference type="Proteomes" id="UP000189911"/>
    </source>
</evidence>
<feature type="transmembrane region" description="Helical" evidence="3">
    <location>
        <begin position="439"/>
        <end position="460"/>
    </location>
</feature>
<feature type="transmembrane region" description="Helical" evidence="3">
    <location>
        <begin position="369"/>
        <end position="394"/>
    </location>
</feature>
<dbReference type="Gene3D" id="1.20.1250.20">
    <property type="entry name" value="MFS general substrate transporter like domains"/>
    <property type="match status" value="2"/>
</dbReference>
<keyword evidence="6" id="KW-1185">Reference proteome</keyword>
<evidence type="ECO:0000256" key="2">
    <source>
        <dbReference type="ARBA" id="ARBA00006727"/>
    </source>
</evidence>
<dbReference type="GO" id="GO:0016020">
    <property type="term" value="C:membrane"/>
    <property type="evidence" value="ECO:0007669"/>
    <property type="project" value="UniProtKB-SubCell"/>
</dbReference>
<dbReference type="SUPFAM" id="SSF103473">
    <property type="entry name" value="MFS general substrate transporter"/>
    <property type="match status" value="1"/>
</dbReference>
<dbReference type="EMBL" id="LT598447">
    <property type="protein sequence ID" value="SCV05369.1"/>
    <property type="molecule type" value="Genomic_DNA"/>
</dbReference>
<feature type="transmembrane region" description="Helical" evidence="3">
    <location>
        <begin position="105"/>
        <end position="129"/>
    </location>
</feature>
<dbReference type="Proteomes" id="UP000189911">
    <property type="component" value="Chromosome H"/>
</dbReference>
<dbReference type="PANTHER" id="PTHR11360:SF284">
    <property type="entry name" value="EG:103B4.3 PROTEIN-RELATED"/>
    <property type="match status" value="1"/>
</dbReference>
<comment type="similarity">
    <text evidence="2">Belongs to the major facilitator superfamily. Monocarboxylate porter (TC 2.A.1.13) family.</text>
</comment>